<evidence type="ECO:0000313" key="1">
    <source>
        <dbReference type="EMBL" id="KAG8004441.1"/>
    </source>
</evidence>
<keyword evidence="2" id="KW-1185">Reference proteome</keyword>
<protein>
    <submittedName>
        <fullName evidence="1">Dystrotelin</fullName>
    </submittedName>
</protein>
<sequence>SHVLFVFACSVDGVCVQHVTASLRSVGRTKPLREVRLNRQEVMQCLNRMFDSVSQEVHGHVTVEASEETCDLMFRLYNRCESLSADSLQTALIALTAEPLLTKYRALVSVAVNSSGSISRSGLRLLLRDLSQVPAAVQEEGVFGDVEAAVKSCFNGVLTPTVREEHVLSWLQSEPRLLLWLPTLYRLSVSQNVCHNVRCHTCKTFPITGLRYRCMKCVNVQVCQSCFLTDRQTRKHKTHHPVLEFCTQPTWRESLSLLVHSARHALLPQRYTQREADRRRVVMWAEPEETQDRRVVVEQVKASALLSEVRNLQRDKWLLEQQVTAWRLTVQSEQGILEDRCSEMEALNKMEAQHAKNMAHSTDMGNMENTGEMENMENVENTGNKNTENMGRENVTLTSDTEENTDEEEDDVLLKDEWSEEDLPTPSPTMHQDALPSHDIYCKEEEELAVDGFLCCPVGQQDELDEAGRPEEETCLSEEEDCGMCSLEKLLQETVERLKTVMEADRWRERHTGESRNRVELLEAADQVGDSIHHLVDAVRTNSDDQVTQIQVIKVYSKKHNLKGTKV</sequence>
<proteinExistence type="predicted"/>
<reference evidence="1" key="1">
    <citation type="submission" date="2020-04" db="EMBL/GenBank/DDBJ databases">
        <title>A chromosome-scale assembly and high-density genetic map of the yellow drum (Nibea albiflora) genome.</title>
        <authorList>
            <person name="Xu D."/>
            <person name="Zhang W."/>
            <person name="Chen R."/>
            <person name="Tan P."/>
            <person name="Wang L."/>
            <person name="Song H."/>
            <person name="Tian L."/>
            <person name="Zhu Q."/>
            <person name="Wang B."/>
        </authorList>
    </citation>
    <scope>NUCLEOTIDE SEQUENCE</scope>
    <source>
        <strain evidence="1">ZJHYS-2018</strain>
    </source>
</reference>
<comment type="caution">
    <text evidence="1">The sequence shown here is derived from an EMBL/GenBank/DDBJ whole genome shotgun (WGS) entry which is preliminary data.</text>
</comment>
<dbReference type="Proteomes" id="UP000805704">
    <property type="component" value="Chromosome 24"/>
</dbReference>
<evidence type="ECO:0000313" key="2">
    <source>
        <dbReference type="Proteomes" id="UP000805704"/>
    </source>
</evidence>
<feature type="non-terminal residue" evidence="1">
    <location>
        <position position="1"/>
    </location>
</feature>
<name>A0ACB7ERG3_NIBAL</name>
<organism evidence="1 2">
    <name type="scientific">Nibea albiflora</name>
    <name type="common">Yellow drum</name>
    <name type="synonym">Corvina albiflora</name>
    <dbReference type="NCBI Taxonomy" id="240163"/>
    <lineage>
        <taxon>Eukaryota</taxon>
        <taxon>Metazoa</taxon>
        <taxon>Chordata</taxon>
        <taxon>Craniata</taxon>
        <taxon>Vertebrata</taxon>
        <taxon>Euteleostomi</taxon>
        <taxon>Actinopterygii</taxon>
        <taxon>Neopterygii</taxon>
        <taxon>Teleostei</taxon>
        <taxon>Neoteleostei</taxon>
        <taxon>Acanthomorphata</taxon>
        <taxon>Eupercaria</taxon>
        <taxon>Sciaenidae</taxon>
        <taxon>Nibea</taxon>
    </lineage>
</organism>
<gene>
    <name evidence="1" type="primary">DYTN</name>
    <name evidence="1" type="ORF">GBF38_008658</name>
</gene>
<accession>A0ACB7ERG3</accession>
<dbReference type="EMBL" id="CM024812">
    <property type="protein sequence ID" value="KAG8004441.1"/>
    <property type="molecule type" value="Genomic_DNA"/>
</dbReference>